<dbReference type="AlphaFoldDB" id="X1R409"/>
<proteinExistence type="predicted"/>
<organism evidence="1">
    <name type="scientific">marine sediment metagenome</name>
    <dbReference type="NCBI Taxonomy" id="412755"/>
    <lineage>
        <taxon>unclassified sequences</taxon>
        <taxon>metagenomes</taxon>
        <taxon>ecological metagenomes</taxon>
    </lineage>
</organism>
<sequence>MDHINRILDSTESGRFAVGYFFISGLVPFAKRLDRVQELRLLIGNTTNRETVEQLAEGYQRLEEVKDSLEGQAYPRRTDSRRMAKETAENVRTAMELMDQTDKGEDLIHGLIKLIEEQRLKVKVYTKGRLHAKAYIFDYGEVYDDQGRPIER</sequence>
<reference evidence="1" key="1">
    <citation type="journal article" date="2014" name="Front. Microbiol.">
        <title>High frequency of phylogenetically diverse reductive dehalogenase-homologous genes in deep subseafloor sedimentary metagenomes.</title>
        <authorList>
            <person name="Kawai M."/>
            <person name="Futagami T."/>
            <person name="Toyoda A."/>
            <person name="Takaki Y."/>
            <person name="Nishi S."/>
            <person name="Hori S."/>
            <person name="Arai W."/>
            <person name="Tsubouchi T."/>
            <person name="Morono Y."/>
            <person name="Uchiyama I."/>
            <person name="Ito T."/>
            <person name="Fujiyama A."/>
            <person name="Inagaki F."/>
            <person name="Takami H."/>
        </authorList>
    </citation>
    <scope>NUCLEOTIDE SEQUENCE</scope>
    <source>
        <strain evidence="1">Expedition CK06-06</strain>
    </source>
</reference>
<name>X1R409_9ZZZZ</name>
<comment type="caution">
    <text evidence="1">The sequence shown here is derived from an EMBL/GenBank/DDBJ whole genome shotgun (WGS) entry which is preliminary data.</text>
</comment>
<protein>
    <submittedName>
        <fullName evidence="1">Uncharacterized protein</fullName>
    </submittedName>
</protein>
<evidence type="ECO:0000313" key="1">
    <source>
        <dbReference type="EMBL" id="GAI50329.1"/>
    </source>
</evidence>
<feature type="non-terminal residue" evidence="1">
    <location>
        <position position="152"/>
    </location>
</feature>
<dbReference type="EMBL" id="BARV01033442">
    <property type="protein sequence ID" value="GAI50329.1"/>
    <property type="molecule type" value="Genomic_DNA"/>
</dbReference>
<accession>X1R409</accession>
<dbReference type="Gene3D" id="3.30.870.10">
    <property type="entry name" value="Endonuclease Chain A"/>
    <property type="match status" value="1"/>
</dbReference>
<gene>
    <name evidence="1" type="ORF">S06H3_52567</name>
</gene>